<evidence type="ECO:0000313" key="5">
    <source>
        <dbReference type="Proteomes" id="UP000054558"/>
    </source>
</evidence>
<sequence>MGTDDQQREGAAAQAIPLSADLLTAARCQVAMLSAVDNAPELHTPAGAQQAARRYRHCWLPLLAKQGPGAQLLPPLDVHWAWHCHMLNPVMYAQDCGRLLGRTLDHPLISDDTLAFGTAMSLWASECPNEPWDPVPGSAEPAEVGSIELKLVAAMGRQTSFFYQVNRPGFLDLRYLEGSLARYRMFLHLMRRTRGSGLFCVPTYDVDLMWHAHQLCPLAYAEDCQNVMGKLIDHDDTDQDRSTGAKLDTSFQSTADTWLALYGVPYERAGTLYLGEAPPPLPVPAPFPIPPLAKAAHASHHNGALQAALTNRSVCQVCVVVTEAKNLERHKGVIHVKARPLAKLSKPCMQTSGALAGAASGWPREAASFQVEMSTGGLVFEVWDRPAGILSGLKSDKLLAAAQVTWPEVLEQPGYVLERMLLLSPTGKFKHGEKPPSLRVALSITPPEQGPYLLRTWPRATLTDDNGEPVGAESTGRWVTRAVKDHTGADVAVMRTLAKTGRKDRKTQESPVAVSPGQRLHQLHNLAASNTPGVVVGKAQELLPPGTLYGTPYGEAASYVADISLTDDSSVTYELTVRLKASGERALTAALTPKVATWARKQPLQSPPVALIEGRQLEYAVPGASPAQEAGFFTLVRYTAEHPRGKATALLNWTRGIMEVQPTERIPLVALLGTCLAQAAQDLTPPAAPDRRTKLRVLKAQRAAEKAAKKRGGRPVDEWGSVAYSRPHGGTTTRQTSSSSSGGTDNSLPLWYMTPLLIDTSSGGGCGSVEHHHNHGAGACSTAAGLCGSAGAGCAASACGASGSCGASAGTWRGGQFVWGGKQLRRRGEQLWGRGEQLWRRGEQLWRGGKQLLGRE</sequence>
<gene>
    <name evidence="4" type="ORF">KFL_002640230</name>
</gene>
<keyword evidence="5" id="KW-1185">Reference proteome</keyword>
<feature type="compositionally biased region" description="Low complexity" evidence="1">
    <location>
        <begin position="729"/>
        <end position="744"/>
    </location>
</feature>
<accession>A0A0U9HK89</accession>
<evidence type="ECO:0000313" key="4">
    <source>
        <dbReference type="EMBL" id="GAQ86002.1"/>
    </source>
</evidence>
<dbReference type="OrthoDB" id="2684236at2759"/>
<proteinExistence type="predicted"/>
<dbReference type="InterPro" id="IPR009836">
    <property type="entry name" value="GRDP-like"/>
</dbReference>
<dbReference type="AlphaFoldDB" id="A0A0U9HK89"/>
<dbReference type="OMA" id="NGHANCG"/>
<dbReference type="InterPro" id="IPR057518">
    <property type="entry name" value="GRDP_C"/>
</dbReference>
<dbReference type="InterPro" id="IPR057458">
    <property type="entry name" value="GRDP_C2"/>
</dbReference>
<dbReference type="Pfam" id="PF07173">
    <property type="entry name" value="GRDP-like"/>
    <property type="match status" value="1"/>
</dbReference>
<feature type="domain" description="GRDP C2" evidence="2">
    <location>
        <begin position="313"/>
        <end position="446"/>
    </location>
</feature>
<evidence type="ECO:0000259" key="2">
    <source>
        <dbReference type="Pfam" id="PF25334"/>
    </source>
</evidence>
<dbReference type="Pfam" id="PF25335">
    <property type="entry name" value="GRDP_C"/>
    <property type="match status" value="1"/>
</dbReference>
<dbReference type="Proteomes" id="UP000054558">
    <property type="component" value="Unassembled WGS sequence"/>
</dbReference>
<organism evidence="4 5">
    <name type="scientific">Klebsormidium nitens</name>
    <name type="common">Green alga</name>
    <name type="synonym">Ulothrix nitens</name>
    <dbReference type="NCBI Taxonomy" id="105231"/>
    <lineage>
        <taxon>Eukaryota</taxon>
        <taxon>Viridiplantae</taxon>
        <taxon>Streptophyta</taxon>
        <taxon>Klebsormidiophyceae</taxon>
        <taxon>Klebsormidiales</taxon>
        <taxon>Klebsormidiaceae</taxon>
        <taxon>Klebsormidium</taxon>
    </lineage>
</organism>
<protein>
    <submittedName>
        <fullName evidence="4">Uncharacterized protein</fullName>
    </submittedName>
</protein>
<feature type="region of interest" description="Disordered" evidence="1">
    <location>
        <begin position="699"/>
        <end position="746"/>
    </location>
</feature>
<dbReference type="PANTHER" id="PTHR34365:SF7">
    <property type="entry name" value="GLYCINE-RICH DOMAIN-CONTAINING PROTEIN 1"/>
    <property type="match status" value="1"/>
</dbReference>
<evidence type="ECO:0000259" key="3">
    <source>
        <dbReference type="Pfam" id="PF25335"/>
    </source>
</evidence>
<reference evidence="4 5" key="1">
    <citation type="journal article" date="2014" name="Nat. Commun.">
        <title>Klebsormidium flaccidum genome reveals primary factors for plant terrestrial adaptation.</title>
        <authorList>
            <person name="Hori K."/>
            <person name="Maruyama F."/>
            <person name="Fujisawa T."/>
            <person name="Togashi T."/>
            <person name="Yamamoto N."/>
            <person name="Seo M."/>
            <person name="Sato S."/>
            <person name="Yamada T."/>
            <person name="Mori H."/>
            <person name="Tajima N."/>
            <person name="Moriyama T."/>
            <person name="Ikeuchi M."/>
            <person name="Watanabe M."/>
            <person name="Wada H."/>
            <person name="Kobayashi K."/>
            <person name="Saito M."/>
            <person name="Masuda T."/>
            <person name="Sasaki-Sekimoto Y."/>
            <person name="Mashiguchi K."/>
            <person name="Awai K."/>
            <person name="Shimojima M."/>
            <person name="Masuda S."/>
            <person name="Iwai M."/>
            <person name="Nobusawa T."/>
            <person name="Narise T."/>
            <person name="Kondo S."/>
            <person name="Saito H."/>
            <person name="Sato R."/>
            <person name="Murakawa M."/>
            <person name="Ihara Y."/>
            <person name="Oshima-Yamada Y."/>
            <person name="Ohtaka K."/>
            <person name="Satoh M."/>
            <person name="Sonobe K."/>
            <person name="Ishii M."/>
            <person name="Ohtani R."/>
            <person name="Kanamori-Sato M."/>
            <person name="Honoki R."/>
            <person name="Miyazaki D."/>
            <person name="Mochizuki H."/>
            <person name="Umetsu J."/>
            <person name="Higashi K."/>
            <person name="Shibata D."/>
            <person name="Kamiya Y."/>
            <person name="Sato N."/>
            <person name="Nakamura Y."/>
            <person name="Tabata S."/>
            <person name="Ida S."/>
            <person name="Kurokawa K."/>
            <person name="Ohta H."/>
        </authorList>
    </citation>
    <scope>NUCLEOTIDE SEQUENCE [LARGE SCALE GENOMIC DNA]</scope>
    <source>
        <strain evidence="4 5">NIES-2285</strain>
    </source>
</reference>
<dbReference type="Pfam" id="PF25334">
    <property type="entry name" value="C2_GRDP"/>
    <property type="match status" value="1"/>
</dbReference>
<dbReference type="STRING" id="105231.A0A0U9HK89"/>
<dbReference type="PANTHER" id="PTHR34365">
    <property type="entry name" value="ENOLASE (DUF1399)"/>
    <property type="match status" value="1"/>
</dbReference>
<dbReference type="EMBL" id="DF237213">
    <property type="protein sequence ID" value="GAQ86002.1"/>
    <property type="molecule type" value="Genomic_DNA"/>
</dbReference>
<feature type="domain" description="GRPD C-terminal" evidence="3">
    <location>
        <begin position="483"/>
        <end position="660"/>
    </location>
</feature>
<name>A0A0U9HK89_KLENI</name>
<evidence type="ECO:0000256" key="1">
    <source>
        <dbReference type="SAM" id="MobiDB-lite"/>
    </source>
</evidence>